<dbReference type="EMBL" id="NEVS01000004">
    <property type="protein sequence ID" value="OZI61583.1"/>
    <property type="molecule type" value="Genomic_DNA"/>
</dbReference>
<comment type="caution">
    <text evidence="1">The sequence shown here is derived from an EMBL/GenBank/DDBJ whole genome shotgun (WGS) entry which is preliminary data.</text>
</comment>
<dbReference type="AlphaFoldDB" id="A0A261UKZ3"/>
<dbReference type="RefSeq" id="WP_094842986.1">
    <property type="nucleotide sequence ID" value="NZ_NEVS01000004.1"/>
</dbReference>
<keyword evidence="2" id="KW-1185">Reference proteome</keyword>
<gene>
    <name evidence="1" type="ORF">CAL28_20075</name>
</gene>
<sequence length="70" mass="7678">MAAHISRESLQIALWAACKSAECDLEKALAWPAFRIALQNTALVMDQINQRQAAHRPIFDAKRAAAGDSD</sequence>
<evidence type="ECO:0000313" key="1">
    <source>
        <dbReference type="EMBL" id="OZI61583.1"/>
    </source>
</evidence>
<dbReference type="OrthoDB" id="8638539at2"/>
<name>A0A261UKZ3_9BORD</name>
<accession>A0A261UKZ3</accession>
<evidence type="ECO:0000313" key="2">
    <source>
        <dbReference type="Proteomes" id="UP000215767"/>
    </source>
</evidence>
<dbReference type="Proteomes" id="UP000215767">
    <property type="component" value="Unassembled WGS sequence"/>
</dbReference>
<reference evidence="2" key="1">
    <citation type="submission" date="2017-05" db="EMBL/GenBank/DDBJ databases">
        <title>Complete and WGS of Bordetella genogroups.</title>
        <authorList>
            <person name="Spilker T."/>
            <person name="Lipuma J."/>
        </authorList>
    </citation>
    <scope>NUCLEOTIDE SEQUENCE [LARGE SCALE GENOMIC DNA]</scope>
    <source>
        <strain evidence="2">AU8856</strain>
    </source>
</reference>
<protein>
    <submittedName>
        <fullName evidence="1">Uncharacterized protein</fullName>
    </submittedName>
</protein>
<proteinExistence type="predicted"/>
<organism evidence="1 2">
    <name type="scientific">Bordetella genomosp. 11</name>
    <dbReference type="NCBI Taxonomy" id="1416808"/>
    <lineage>
        <taxon>Bacteria</taxon>
        <taxon>Pseudomonadati</taxon>
        <taxon>Pseudomonadota</taxon>
        <taxon>Betaproteobacteria</taxon>
        <taxon>Burkholderiales</taxon>
        <taxon>Alcaligenaceae</taxon>
        <taxon>Bordetella</taxon>
    </lineage>
</organism>